<evidence type="ECO:0000259" key="10">
    <source>
        <dbReference type="PROSITE" id="PS52029"/>
    </source>
</evidence>
<feature type="chain" id="PRO_5045088020" description="L,D-TPase catalytic domain-containing protein" evidence="9">
    <location>
        <begin position="20"/>
        <end position="370"/>
    </location>
</feature>
<dbReference type="InterPro" id="IPR038063">
    <property type="entry name" value="Transpep_catalytic_dom"/>
</dbReference>
<keyword evidence="5 7" id="KW-0573">Peptidoglycan synthesis</keyword>
<evidence type="ECO:0000256" key="4">
    <source>
        <dbReference type="ARBA" id="ARBA00022960"/>
    </source>
</evidence>
<comment type="similarity">
    <text evidence="2">Belongs to the YkuD family.</text>
</comment>
<feature type="compositionally biased region" description="Basic and acidic residues" evidence="8">
    <location>
        <begin position="23"/>
        <end position="37"/>
    </location>
</feature>
<evidence type="ECO:0000256" key="1">
    <source>
        <dbReference type="ARBA" id="ARBA00004752"/>
    </source>
</evidence>
<organism evidence="11 12">
    <name type="scientific">Methylobacterium trifolii</name>
    <dbReference type="NCBI Taxonomy" id="1003092"/>
    <lineage>
        <taxon>Bacteria</taxon>
        <taxon>Pseudomonadati</taxon>
        <taxon>Pseudomonadota</taxon>
        <taxon>Alphaproteobacteria</taxon>
        <taxon>Hyphomicrobiales</taxon>
        <taxon>Methylobacteriaceae</taxon>
        <taxon>Methylobacterium</taxon>
    </lineage>
</organism>
<evidence type="ECO:0000313" key="12">
    <source>
        <dbReference type="Proteomes" id="UP001055057"/>
    </source>
</evidence>
<dbReference type="Gene3D" id="2.40.440.10">
    <property type="entry name" value="L,D-transpeptidase catalytic domain-like"/>
    <property type="match status" value="1"/>
</dbReference>
<dbReference type="Pfam" id="PF03734">
    <property type="entry name" value="YkuD"/>
    <property type="match status" value="1"/>
</dbReference>
<dbReference type="InterPro" id="IPR050979">
    <property type="entry name" value="LD-transpeptidase"/>
</dbReference>
<evidence type="ECO:0000256" key="8">
    <source>
        <dbReference type="SAM" id="MobiDB-lite"/>
    </source>
</evidence>
<keyword evidence="4 7" id="KW-0133">Cell shape</keyword>
<dbReference type="CDD" id="cd16913">
    <property type="entry name" value="YkuD_like"/>
    <property type="match status" value="1"/>
</dbReference>
<dbReference type="SUPFAM" id="SSF141523">
    <property type="entry name" value="L,D-transpeptidase catalytic domain-like"/>
    <property type="match status" value="1"/>
</dbReference>
<feature type="signal peptide" evidence="9">
    <location>
        <begin position="1"/>
        <end position="19"/>
    </location>
</feature>
<dbReference type="SUPFAM" id="SSF47090">
    <property type="entry name" value="PGBD-like"/>
    <property type="match status" value="1"/>
</dbReference>
<reference evidence="11" key="1">
    <citation type="journal article" date="2021" name="Front. Microbiol.">
        <title>Comprehensive Comparative Genomics and Phenotyping of Methylobacterium Species.</title>
        <authorList>
            <person name="Alessa O."/>
            <person name="Ogura Y."/>
            <person name="Fujitani Y."/>
            <person name="Takami H."/>
            <person name="Hayashi T."/>
            <person name="Sahin N."/>
            <person name="Tani A."/>
        </authorList>
    </citation>
    <scope>NUCLEOTIDE SEQUENCE</scope>
    <source>
        <strain evidence="11">DSM 23632</strain>
    </source>
</reference>
<reference evidence="11" key="2">
    <citation type="submission" date="2021-08" db="EMBL/GenBank/DDBJ databases">
        <authorList>
            <person name="Tani A."/>
            <person name="Ola A."/>
            <person name="Ogura Y."/>
            <person name="Katsura K."/>
            <person name="Hayashi T."/>
        </authorList>
    </citation>
    <scope>NUCLEOTIDE SEQUENCE</scope>
    <source>
        <strain evidence="11">DSM 23632</strain>
    </source>
</reference>
<dbReference type="PANTHER" id="PTHR30582">
    <property type="entry name" value="L,D-TRANSPEPTIDASE"/>
    <property type="match status" value="1"/>
</dbReference>
<comment type="pathway">
    <text evidence="1 7">Cell wall biogenesis; peptidoglycan biosynthesis.</text>
</comment>
<dbReference type="EMBL" id="BPRB01000272">
    <property type="protein sequence ID" value="GJE62077.1"/>
    <property type="molecule type" value="Genomic_DNA"/>
</dbReference>
<keyword evidence="9" id="KW-0732">Signal</keyword>
<dbReference type="Proteomes" id="UP001055057">
    <property type="component" value="Unassembled WGS sequence"/>
</dbReference>
<name>A0ABQ4U6P6_9HYPH</name>
<feature type="compositionally biased region" description="Low complexity" evidence="8">
    <location>
        <begin position="38"/>
        <end position="47"/>
    </location>
</feature>
<keyword evidence="12" id="KW-1185">Reference proteome</keyword>
<feature type="active site" description="Proton donor/acceptor" evidence="7">
    <location>
        <position position="328"/>
    </location>
</feature>
<dbReference type="PANTHER" id="PTHR30582:SF30">
    <property type="entry name" value="BLR4375 PROTEIN"/>
    <property type="match status" value="1"/>
</dbReference>
<evidence type="ECO:0000313" key="11">
    <source>
        <dbReference type="EMBL" id="GJE62077.1"/>
    </source>
</evidence>
<feature type="region of interest" description="Disordered" evidence="8">
    <location>
        <begin position="20"/>
        <end position="79"/>
    </location>
</feature>
<evidence type="ECO:0000256" key="7">
    <source>
        <dbReference type="PROSITE-ProRule" id="PRU01373"/>
    </source>
</evidence>
<feature type="active site" description="Nucleophile" evidence="7">
    <location>
        <position position="344"/>
    </location>
</feature>
<feature type="domain" description="L,D-TPase catalytic" evidence="10">
    <location>
        <begin position="235"/>
        <end position="368"/>
    </location>
</feature>
<evidence type="ECO:0000256" key="2">
    <source>
        <dbReference type="ARBA" id="ARBA00005992"/>
    </source>
</evidence>
<accession>A0ABQ4U6P6</accession>
<proteinExistence type="inferred from homology"/>
<gene>
    <name evidence="11" type="ORF">MPOCJGCO_4206</name>
</gene>
<keyword evidence="6 7" id="KW-0961">Cell wall biogenesis/degradation</keyword>
<sequence>MRAGSALLALLWLGGAGLAAKESPAKEPGKGSDRKAEAAPAALTAEAINGASLDPDGKPKPEAAASRKRGGKQAEARPDPLRIKVQVLLDRARFSPGAIDGHDGDNLKGALAAFSAARGLPPGKGLSPELVRALQEADAAPVVTDYTITEADAAGPYVEKISAKMEEQADLESLGYTNAREMLAERFHMSRDLLSALNPDKPLDKAGTVILVAAVTPMGTDKPTAKDLPREPKVQRIEVDKGSRDLRAFDRDGKLVAYYPASIGSGEKPAPSGDTKVTSVAFEPTYTYNPKYAFKGVKSREKFSIKGGPNNPVGLVWIDLAIPSYGIHGTPEPEKVGKTESHGCIRLTNWAVRELAMHVSRGAKVTFKDE</sequence>
<protein>
    <recommendedName>
        <fullName evidence="10">L,D-TPase catalytic domain-containing protein</fullName>
    </recommendedName>
</protein>
<comment type="caution">
    <text evidence="11">The sequence shown here is derived from an EMBL/GenBank/DDBJ whole genome shotgun (WGS) entry which is preliminary data.</text>
</comment>
<evidence type="ECO:0000256" key="5">
    <source>
        <dbReference type="ARBA" id="ARBA00022984"/>
    </source>
</evidence>
<keyword evidence="3" id="KW-0808">Transferase</keyword>
<evidence type="ECO:0000256" key="9">
    <source>
        <dbReference type="SAM" id="SignalP"/>
    </source>
</evidence>
<evidence type="ECO:0000256" key="3">
    <source>
        <dbReference type="ARBA" id="ARBA00022679"/>
    </source>
</evidence>
<dbReference type="PROSITE" id="PS52029">
    <property type="entry name" value="LD_TPASE"/>
    <property type="match status" value="1"/>
</dbReference>
<dbReference type="InterPro" id="IPR005490">
    <property type="entry name" value="LD_TPept_cat_dom"/>
</dbReference>
<evidence type="ECO:0000256" key="6">
    <source>
        <dbReference type="ARBA" id="ARBA00023316"/>
    </source>
</evidence>
<dbReference type="InterPro" id="IPR036365">
    <property type="entry name" value="PGBD-like_sf"/>
</dbReference>